<evidence type="ECO:0000313" key="7">
    <source>
        <dbReference type="Proteomes" id="UP000611459"/>
    </source>
</evidence>
<sequence length="335" mass="36344">MKFATLPDGSADGRLLVVSRDLRHAVEAAPIATTLADVLDRWDVLAPGLQARYDALNAGSVRDARPFHPAACAAPLPRSPQWCDGSAFLNHGRLMEQAFNTPPIPEFDTVPVMYQGASDDFLGPASDVPLPDEADGIDFEGEFGVVVGHVPMGVSAAGALRCIRLIVQLNDWSLRAFGPREMKTGFGFLQAKPSTSFAPVAVTPDELGEHWRDGRVHLSLHVEWNDRWFGHPHGREMNFGFGELVAHAARTRRLSAGTIVGSGTVSNADRNAGSACVAERRVIEMIDEGAARTRFMRFGDRVRMTARDDAGNAPFGTIDQRVVRAPRADDAEARP</sequence>
<feature type="domain" description="Fumarylacetoacetase N-terminal" evidence="2">
    <location>
        <begin position="1"/>
        <end position="78"/>
    </location>
</feature>
<dbReference type="RefSeq" id="WP_039346665.1">
    <property type="nucleotide sequence ID" value="NZ_AP018357.1"/>
</dbReference>
<dbReference type="AlphaFoldDB" id="A0A1E3FYY5"/>
<dbReference type="GO" id="GO:0016787">
    <property type="term" value="F:hydrolase activity"/>
    <property type="evidence" value="ECO:0007669"/>
    <property type="project" value="UniProtKB-KW"/>
</dbReference>
<dbReference type="Pfam" id="PF01557">
    <property type="entry name" value="FAA_hydrolase"/>
    <property type="match status" value="1"/>
</dbReference>
<dbReference type="EMBL" id="JAUJQS010000033">
    <property type="protein sequence ID" value="MDN7569200.1"/>
    <property type="molecule type" value="Genomic_DNA"/>
</dbReference>
<dbReference type="Proteomes" id="UP001172109">
    <property type="component" value="Unassembled WGS sequence"/>
</dbReference>
<evidence type="ECO:0000259" key="2">
    <source>
        <dbReference type="Pfam" id="PF18288"/>
    </source>
</evidence>
<dbReference type="InterPro" id="IPR041072">
    <property type="entry name" value="FAA_hydro_N"/>
</dbReference>
<dbReference type="GeneID" id="93188279"/>
<dbReference type="PANTHER" id="PTHR43211:SF1">
    <property type="entry name" value="BLL6422 PROTEIN"/>
    <property type="match status" value="1"/>
</dbReference>
<accession>A0A1E3FYY5</accession>
<dbReference type="Gene3D" id="3.90.850.10">
    <property type="entry name" value="Fumarylacetoacetase-like, C-terminal domain"/>
    <property type="match status" value="1"/>
</dbReference>
<dbReference type="GO" id="GO:0019628">
    <property type="term" value="P:urate catabolic process"/>
    <property type="evidence" value="ECO:0007669"/>
    <property type="project" value="UniProtKB-UniPathway"/>
</dbReference>
<evidence type="ECO:0000259" key="1">
    <source>
        <dbReference type="Pfam" id="PF01557"/>
    </source>
</evidence>
<organism evidence="3 7">
    <name type="scientific">Burkholderia contaminans</name>
    <dbReference type="NCBI Taxonomy" id="488447"/>
    <lineage>
        <taxon>Bacteria</taxon>
        <taxon>Pseudomonadati</taxon>
        <taxon>Pseudomonadota</taxon>
        <taxon>Betaproteobacteria</taxon>
        <taxon>Burkholderiales</taxon>
        <taxon>Burkholderiaceae</taxon>
        <taxon>Burkholderia</taxon>
        <taxon>Burkholderia cepacia complex</taxon>
    </lineage>
</organism>
<evidence type="ECO:0000313" key="8">
    <source>
        <dbReference type="Proteomes" id="UP000664048"/>
    </source>
</evidence>
<name>A0A1E3FYY5_9BURK</name>
<dbReference type="PANTHER" id="PTHR43211">
    <property type="entry name" value="FUMARYLACETOACETATE HYDROLASE"/>
    <property type="match status" value="1"/>
</dbReference>
<dbReference type="Proteomes" id="UP000664048">
    <property type="component" value="Unassembled WGS sequence"/>
</dbReference>
<feature type="domain" description="Fumarylacetoacetase-like C-terminal" evidence="1">
    <location>
        <begin position="82"/>
        <end position="323"/>
    </location>
</feature>
<dbReference type="EMBL" id="JAENIB010000015">
    <property type="protein sequence ID" value="MBK1933709.1"/>
    <property type="molecule type" value="Genomic_DNA"/>
</dbReference>
<reference evidence="3" key="1">
    <citation type="submission" date="2021-01" db="EMBL/GenBank/DDBJ databases">
        <title>Outbreak of Burkholderia contaminns endophthalmitis traced to a clinical ventilation system.</title>
        <authorList>
            <person name="Lipuma J."/>
            <person name="Spilker T."/>
            <person name="Kratholm J."/>
        </authorList>
    </citation>
    <scope>NUCLEOTIDE SEQUENCE</scope>
    <source>
        <strain evidence="3">HI4954</strain>
    </source>
</reference>
<keyword evidence="8" id="KW-1185">Reference proteome</keyword>
<gene>
    <name evidence="4" type="ORF">J4M89_36970</name>
    <name evidence="3" type="ORF">JIN94_27860</name>
    <name evidence="6" type="ORF">LXE91_23060</name>
    <name evidence="5" type="ORF">QZM56_32330</name>
</gene>
<dbReference type="SUPFAM" id="SSF56529">
    <property type="entry name" value="FAH"/>
    <property type="match status" value="1"/>
</dbReference>
<dbReference type="EMBL" id="JAGEMX010000024">
    <property type="protein sequence ID" value="MBO1834987.1"/>
    <property type="molecule type" value="Genomic_DNA"/>
</dbReference>
<evidence type="ECO:0000313" key="5">
    <source>
        <dbReference type="EMBL" id="MDN7569200.1"/>
    </source>
</evidence>
<keyword evidence="3" id="KW-0378">Hydrolase</keyword>
<proteinExistence type="predicted"/>
<dbReference type="Proteomes" id="UP000611459">
    <property type="component" value="Unassembled WGS sequence"/>
</dbReference>
<protein>
    <submittedName>
        <fullName evidence="3">Fumarylacetoacetate hydrolase family protein</fullName>
    </submittedName>
</protein>
<dbReference type="Proteomes" id="UP001220209">
    <property type="component" value="Chromosome 2"/>
</dbReference>
<dbReference type="OrthoDB" id="9775905at2"/>
<dbReference type="InterPro" id="IPR011234">
    <property type="entry name" value="Fumarylacetoacetase-like_C"/>
</dbReference>
<reference evidence="5" key="4">
    <citation type="submission" date="2023-07" db="EMBL/GenBank/DDBJ databases">
        <title>A collection of bacterial strains from the Burkholderia cepacia Research Laboratory and Repository.</title>
        <authorList>
            <person name="Lipuma J."/>
            <person name="Spilker T."/>
            <person name="Caverly L."/>
        </authorList>
    </citation>
    <scope>NUCLEOTIDE SEQUENCE</scope>
    <source>
        <strain evidence="5">AU44979</strain>
    </source>
</reference>
<dbReference type="Pfam" id="PF18288">
    <property type="entry name" value="FAA_hydro_N_2"/>
    <property type="match status" value="1"/>
</dbReference>
<evidence type="ECO:0000313" key="4">
    <source>
        <dbReference type="EMBL" id="MBO1834987.1"/>
    </source>
</evidence>
<evidence type="ECO:0000313" key="9">
    <source>
        <dbReference type="Proteomes" id="UP001220209"/>
    </source>
</evidence>
<reference evidence="6 9" key="3">
    <citation type="submission" date="2021-12" db="EMBL/GenBank/DDBJ databases">
        <title>Genomic and phenotypic characterization of three Burkholderia contaminans isolates recovered from different sources.</title>
        <authorList>
            <person name="Lopez De Volder A."/>
            <person name="Fan Y."/>
            <person name="Nunvar J."/>
            <person name="Herrera T."/>
            <person name="Timp W."/>
            <person name="Degrossi J."/>
        </authorList>
    </citation>
    <scope>NUCLEOTIDE SEQUENCE [LARGE SCALE GENOMIC DNA]</scope>
    <source>
        <strain evidence="6 9">LMG 23361</strain>
    </source>
</reference>
<dbReference type="InterPro" id="IPR036663">
    <property type="entry name" value="Fumarylacetoacetase_C_sf"/>
</dbReference>
<reference evidence="4 8" key="2">
    <citation type="submission" date="2021-03" db="EMBL/GenBank/DDBJ databases">
        <title>Clinical course, treatment and visual outcome of an outbreak of Burkholderia contaminans endophthalmitis following cataract surgery.</title>
        <authorList>
            <person name="Lind C."/>
            <person name="Olsen K."/>
            <person name="Angelsen N.K."/>
            <person name="Krefting E.A."/>
            <person name="Fossen K."/>
            <person name="Gravningen K."/>
            <person name="Depoorter E."/>
            <person name="Vandamme P."/>
            <person name="Bertelsen G."/>
        </authorList>
    </citation>
    <scope>NUCLEOTIDE SEQUENCE [LARGE SCALE GENOMIC DNA]</scope>
    <source>
        <strain evidence="4 8">51242556</strain>
    </source>
</reference>
<dbReference type="EMBL" id="CP090641">
    <property type="protein sequence ID" value="WFN21552.1"/>
    <property type="molecule type" value="Genomic_DNA"/>
</dbReference>
<evidence type="ECO:0000313" key="3">
    <source>
        <dbReference type="EMBL" id="MBK1933709.1"/>
    </source>
</evidence>
<evidence type="ECO:0000313" key="6">
    <source>
        <dbReference type="EMBL" id="WFN21552.1"/>
    </source>
</evidence>